<feature type="signal peptide" evidence="1">
    <location>
        <begin position="1"/>
        <end position="24"/>
    </location>
</feature>
<dbReference type="AlphaFoldDB" id="A0A368TMK9"/>
<evidence type="ECO:0000256" key="1">
    <source>
        <dbReference type="SAM" id="SignalP"/>
    </source>
</evidence>
<accession>A0A368TMK9</accession>
<name>A0A368TMK9_9GAMM</name>
<proteinExistence type="predicted"/>
<organism evidence="2 3">
    <name type="scientific">Vreelandella rituensis</name>
    <dbReference type="NCBI Taxonomy" id="2282306"/>
    <lineage>
        <taxon>Bacteria</taxon>
        <taxon>Pseudomonadati</taxon>
        <taxon>Pseudomonadota</taxon>
        <taxon>Gammaproteobacteria</taxon>
        <taxon>Oceanospirillales</taxon>
        <taxon>Halomonadaceae</taxon>
        <taxon>Vreelandella</taxon>
    </lineage>
</organism>
<gene>
    <name evidence="2" type="ORF">DU506_19710</name>
</gene>
<comment type="caution">
    <text evidence="2">The sequence shown here is derived from an EMBL/GenBank/DDBJ whole genome shotgun (WGS) entry which is preliminary data.</text>
</comment>
<dbReference type="EMBL" id="QPIJ01000084">
    <property type="protein sequence ID" value="RCV85905.1"/>
    <property type="molecule type" value="Genomic_DNA"/>
</dbReference>
<dbReference type="Proteomes" id="UP000253204">
    <property type="component" value="Unassembled WGS sequence"/>
</dbReference>
<sequence length="160" mass="17304">MKKILLAIGLGLGLTTALAMPAFAQPREVTFTTELSNYGGDGAYLALYLTDASGKYQGTLWVAGKKSKYYKHLSGWARGSGLNPTEYDGLTGASITSGRTLKITLDLDDALIDNGYEIRVDTAVEDMRDHRADIAVPLTSEGSGQPITGRGYVHSFRYDF</sequence>
<dbReference type="InterPro" id="IPR014469">
    <property type="entry name" value="DUF2271"/>
</dbReference>
<dbReference type="OrthoDB" id="6057843at2"/>
<protein>
    <submittedName>
        <fullName evidence="2">DUF2271 domain-containing protein</fullName>
    </submittedName>
</protein>
<keyword evidence="3" id="KW-1185">Reference proteome</keyword>
<reference evidence="2 3" key="1">
    <citation type="submission" date="2018-07" db="EMBL/GenBank/DDBJ databases">
        <title>Halomonas rutogse sp. nov., isolated from Lake TangqianCo on Tibetan Plateau.</title>
        <authorList>
            <person name="Lu H."/>
            <person name="Xing P."/>
            <person name="Wu Q."/>
        </authorList>
    </citation>
    <scope>NUCLEOTIDE SEQUENCE [LARGE SCALE GENOMIC DNA]</scope>
    <source>
        <strain evidence="2 3">TQ8S</strain>
    </source>
</reference>
<dbReference type="Pfam" id="PF10029">
    <property type="entry name" value="DUF2271"/>
    <property type="match status" value="1"/>
</dbReference>
<dbReference type="RefSeq" id="WP_114488572.1">
    <property type="nucleotide sequence ID" value="NZ_CBCSHM010000093.1"/>
</dbReference>
<feature type="chain" id="PRO_5016909317" evidence="1">
    <location>
        <begin position="25"/>
        <end position="160"/>
    </location>
</feature>
<evidence type="ECO:0000313" key="2">
    <source>
        <dbReference type="EMBL" id="RCV85905.1"/>
    </source>
</evidence>
<evidence type="ECO:0000313" key="3">
    <source>
        <dbReference type="Proteomes" id="UP000253204"/>
    </source>
</evidence>
<keyword evidence="1" id="KW-0732">Signal</keyword>